<dbReference type="GO" id="GO:0016491">
    <property type="term" value="F:oxidoreductase activity"/>
    <property type="evidence" value="ECO:0007669"/>
    <property type="project" value="InterPro"/>
</dbReference>
<dbReference type="InterPro" id="IPR001853">
    <property type="entry name" value="DSBA-like_thioredoxin_dom"/>
</dbReference>
<protein>
    <recommendedName>
        <fullName evidence="1">DSBA-like thioredoxin domain-containing protein</fullName>
    </recommendedName>
</protein>
<comment type="caution">
    <text evidence="2">The sequence shown here is derived from an EMBL/GenBank/DDBJ whole genome shotgun (WGS) entry which is preliminary data.</text>
</comment>
<dbReference type="SUPFAM" id="SSF52833">
    <property type="entry name" value="Thioredoxin-like"/>
    <property type="match status" value="1"/>
</dbReference>
<dbReference type="eggNOG" id="ENOG502SHVE">
    <property type="taxonomic scope" value="Eukaryota"/>
</dbReference>
<reference evidence="2 3" key="1">
    <citation type="journal article" date="2013" name="MBio">
        <title>Genome sequencing of the plant pathogen Taphrina deformans, the causal agent of peach leaf curl.</title>
        <authorList>
            <person name="Cisse O.H."/>
            <person name="Almeida J.M.G.C.F."/>
            <person name="Fonseca A."/>
            <person name="Kumar A.A."/>
            <person name="Salojaervi J."/>
            <person name="Overmyer K."/>
            <person name="Hauser P.M."/>
            <person name="Pagni M."/>
        </authorList>
    </citation>
    <scope>NUCLEOTIDE SEQUENCE [LARGE SCALE GENOMIC DNA]</scope>
    <source>
        <strain evidence="3">PYCC 5710 / ATCC 11124 / CBS 356.35 / IMI 108563 / JCM 9778 / NBRC 8474</strain>
    </source>
</reference>
<proteinExistence type="predicted"/>
<dbReference type="EMBL" id="CAHR02000094">
    <property type="protein sequence ID" value="CCG82632.1"/>
    <property type="molecule type" value="Genomic_DNA"/>
</dbReference>
<accession>R4XA59</accession>
<organism evidence="2 3">
    <name type="scientific">Taphrina deformans (strain PYCC 5710 / ATCC 11124 / CBS 356.35 / IMI 108563 / JCM 9778 / NBRC 8474)</name>
    <name type="common">Peach leaf curl fungus</name>
    <name type="synonym">Lalaria deformans</name>
    <dbReference type="NCBI Taxonomy" id="1097556"/>
    <lineage>
        <taxon>Eukaryota</taxon>
        <taxon>Fungi</taxon>
        <taxon>Dikarya</taxon>
        <taxon>Ascomycota</taxon>
        <taxon>Taphrinomycotina</taxon>
        <taxon>Taphrinomycetes</taxon>
        <taxon>Taphrinales</taxon>
        <taxon>Taphrinaceae</taxon>
        <taxon>Taphrina</taxon>
    </lineage>
</organism>
<dbReference type="VEuPathDB" id="FungiDB:TAPDE_002722"/>
<dbReference type="Proteomes" id="UP000013776">
    <property type="component" value="Unassembled WGS sequence"/>
</dbReference>
<name>R4XA59_TAPDE</name>
<dbReference type="InterPro" id="IPR036249">
    <property type="entry name" value="Thioredoxin-like_sf"/>
</dbReference>
<dbReference type="Gene3D" id="3.40.30.10">
    <property type="entry name" value="Glutaredoxin"/>
    <property type="match status" value="1"/>
</dbReference>
<gene>
    <name evidence="2" type="ORF">TAPDE_002722</name>
</gene>
<feature type="domain" description="DSBA-like thioredoxin" evidence="1">
    <location>
        <begin position="9"/>
        <end position="211"/>
    </location>
</feature>
<dbReference type="OrthoDB" id="1930760at2759"/>
<dbReference type="PANTHER" id="PTHR13887:SF52">
    <property type="entry name" value="DSBA-LIKE THIOREDOXIN DOMAIN-CONTAINING PROTEIN"/>
    <property type="match status" value="1"/>
</dbReference>
<dbReference type="Pfam" id="PF01323">
    <property type="entry name" value="DSBA"/>
    <property type="match status" value="1"/>
</dbReference>
<keyword evidence="3" id="KW-1185">Reference proteome</keyword>
<dbReference type="PANTHER" id="PTHR13887">
    <property type="entry name" value="GLUTATHIONE S-TRANSFERASE KAPPA"/>
    <property type="match status" value="1"/>
</dbReference>
<evidence type="ECO:0000313" key="2">
    <source>
        <dbReference type="EMBL" id="CCG82632.1"/>
    </source>
</evidence>
<evidence type="ECO:0000259" key="1">
    <source>
        <dbReference type="Pfam" id="PF01323"/>
    </source>
</evidence>
<dbReference type="AlphaFoldDB" id="R4XA59"/>
<sequence>MAEPYKLKIHFTLDTICPFTYLGRRRLQLAIKLAKDEELPLVFDIDYRPYDIAKKLPRKSGVSKRDFYLEKNGGNIAQLDRMVDAMRQMGHEIGIDFSYGGEISNTLDAHRVIMKVQSQKLGDVEALMDSLYKQYFEQEQPPASTSTLLKACEAAGVRDLDSIRSFIDFDELEDEVKEAIVEQNINNSEGVPCIEFEGYRRDFTLVGAKDPIEYLNTMKQVLKERK</sequence>
<evidence type="ECO:0000313" key="3">
    <source>
        <dbReference type="Proteomes" id="UP000013776"/>
    </source>
</evidence>